<comment type="caution">
    <text evidence="2">The sequence shown here is derived from an EMBL/GenBank/DDBJ whole genome shotgun (WGS) entry which is preliminary data.</text>
</comment>
<evidence type="ECO:0000256" key="1">
    <source>
        <dbReference type="SAM" id="MobiDB-lite"/>
    </source>
</evidence>
<organism evidence="2 3">
    <name type="scientific">Rhizoctonia solani</name>
    <dbReference type="NCBI Taxonomy" id="456999"/>
    <lineage>
        <taxon>Eukaryota</taxon>
        <taxon>Fungi</taxon>
        <taxon>Dikarya</taxon>
        <taxon>Basidiomycota</taxon>
        <taxon>Agaricomycotina</taxon>
        <taxon>Agaricomycetes</taxon>
        <taxon>Cantharellales</taxon>
        <taxon>Ceratobasidiaceae</taxon>
        <taxon>Rhizoctonia</taxon>
    </lineage>
</organism>
<proteinExistence type="predicted"/>
<name>A0A8H3CI85_9AGAM</name>
<dbReference type="EMBL" id="CAJMWV010003391">
    <property type="protein sequence ID" value="CAE6481121.1"/>
    <property type="molecule type" value="Genomic_DNA"/>
</dbReference>
<dbReference type="Proteomes" id="UP000663831">
    <property type="component" value="Unassembled WGS sequence"/>
</dbReference>
<sequence>MGGLLAPTFYIDGASYWFALDVLWCQASANTLYCIHAWKSDPGRSPNSLYGFYASDKFYYLDIRRNLYSEDGTLMYNGSSSVSVDKLHAPNFHIGDTPCWLYQDGLLCQNADGTICRVLAWVKDLYSFHTPNGLRYFDRQWNVYSDKGTYVYKGSCHAKPDGITPLVFHIDGDSYWFDRDDLWCQVSTDTRYRVHTWQSELNRHSPDKKYCFFTSGHFYHFDDNRTLYSEDGTLIYNGSSSLLADNLLISNFHIGYTAYWLHKDGLLSRSDDGIVYRVLAWVRDSCSLNDNPDPLENGFQWGLVPFSPDPSSSSKSPNIIESTADGREMPDTSLFAESDPSDIQGKSTSSQHKTAKKEPKKTQPVRKRGTKDHLRCSVCGKVNRRPIALEVSIAMAG</sequence>
<gene>
    <name evidence="2" type="ORF">RDB_LOCUS99382</name>
</gene>
<evidence type="ECO:0000313" key="2">
    <source>
        <dbReference type="EMBL" id="CAE6481121.1"/>
    </source>
</evidence>
<feature type="compositionally biased region" description="Low complexity" evidence="1">
    <location>
        <begin position="307"/>
        <end position="317"/>
    </location>
</feature>
<reference evidence="2" key="1">
    <citation type="submission" date="2021-01" db="EMBL/GenBank/DDBJ databases">
        <authorList>
            <person name="Kaushik A."/>
        </authorList>
    </citation>
    <scope>NUCLEOTIDE SEQUENCE</scope>
    <source>
        <strain evidence="2">AG3-1AP</strain>
    </source>
</reference>
<feature type="region of interest" description="Disordered" evidence="1">
    <location>
        <begin position="307"/>
        <end position="374"/>
    </location>
</feature>
<dbReference type="AlphaFoldDB" id="A0A8H3CI85"/>
<accession>A0A8H3CI85</accession>
<protein>
    <submittedName>
        <fullName evidence="2">Uncharacterized protein</fullName>
    </submittedName>
</protein>
<evidence type="ECO:0000313" key="3">
    <source>
        <dbReference type="Proteomes" id="UP000663831"/>
    </source>
</evidence>